<reference evidence="1 2" key="1">
    <citation type="submission" date="2021-06" db="EMBL/GenBank/DDBJ databases">
        <title>Caerostris extrusa draft genome.</title>
        <authorList>
            <person name="Kono N."/>
            <person name="Arakawa K."/>
        </authorList>
    </citation>
    <scope>NUCLEOTIDE SEQUENCE [LARGE SCALE GENOMIC DNA]</scope>
</reference>
<accession>A0AAV4S546</accession>
<comment type="caution">
    <text evidence="1">The sequence shown here is derived from an EMBL/GenBank/DDBJ whole genome shotgun (WGS) entry which is preliminary data.</text>
</comment>
<sequence>MCYLRWWKKLVFLSPRVTPINQITFHAKSIWMRISSNELSDTHSKYFNSLSEKQSIPRHFVTSREVCILRATSGRKHPGGVLTF</sequence>
<gene>
    <name evidence="1" type="ORF">CEXT_683851</name>
</gene>
<evidence type="ECO:0000313" key="2">
    <source>
        <dbReference type="Proteomes" id="UP001054945"/>
    </source>
</evidence>
<dbReference type="AlphaFoldDB" id="A0AAV4S546"/>
<proteinExistence type="predicted"/>
<keyword evidence="2" id="KW-1185">Reference proteome</keyword>
<protein>
    <recommendedName>
        <fullName evidence="3">Ycf15</fullName>
    </recommendedName>
</protein>
<dbReference type="Proteomes" id="UP001054945">
    <property type="component" value="Unassembled WGS sequence"/>
</dbReference>
<evidence type="ECO:0000313" key="1">
    <source>
        <dbReference type="EMBL" id="GIY28074.1"/>
    </source>
</evidence>
<name>A0AAV4S546_CAEEX</name>
<evidence type="ECO:0008006" key="3">
    <source>
        <dbReference type="Google" id="ProtNLM"/>
    </source>
</evidence>
<dbReference type="EMBL" id="BPLR01008902">
    <property type="protein sequence ID" value="GIY28074.1"/>
    <property type="molecule type" value="Genomic_DNA"/>
</dbReference>
<organism evidence="1 2">
    <name type="scientific">Caerostris extrusa</name>
    <name type="common">Bark spider</name>
    <name type="synonym">Caerostris bankana</name>
    <dbReference type="NCBI Taxonomy" id="172846"/>
    <lineage>
        <taxon>Eukaryota</taxon>
        <taxon>Metazoa</taxon>
        <taxon>Ecdysozoa</taxon>
        <taxon>Arthropoda</taxon>
        <taxon>Chelicerata</taxon>
        <taxon>Arachnida</taxon>
        <taxon>Araneae</taxon>
        <taxon>Araneomorphae</taxon>
        <taxon>Entelegynae</taxon>
        <taxon>Araneoidea</taxon>
        <taxon>Araneidae</taxon>
        <taxon>Caerostris</taxon>
    </lineage>
</organism>